<evidence type="ECO:0000313" key="1">
    <source>
        <dbReference type="EMBL" id="AEE49378.1"/>
    </source>
</evidence>
<reference key="2">
    <citation type="submission" date="2011-04" db="EMBL/GenBank/DDBJ databases">
        <title>Complete sequence of chromosome of Haliscomenobacter hydrossis DSM 1100.</title>
        <authorList>
            <consortium name="US DOE Joint Genome Institute (JGI-PGF)"/>
            <person name="Lucas S."/>
            <person name="Han J."/>
            <person name="Lapidus A."/>
            <person name="Bruce D."/>
            <person name="Goodwin L."/>
            <person name="Pitluck S."/>
            <person name="Peters L."/>
            <person name="Kyrpides N."/>
            <person name="Mavromatis K."/>
            <person name="Ivanova N."/>
            <person name="Ovchinnikova G."/>
            <person name="Pagani I."/>
            <person name="Daligault H."/>
            <person name="Detter J.C."/>
            <person name="Han C."/>
            <person name="Land M."/>
            <person name="Hauser L."/>
            <person name="Markowitz V."/>
            <person name="Cheng J.-F."/>
            <person name="Hugenholtz P."/>
            <person name="Woyke T."/>
            <person name="Wu D."/>
            <person name="Verbarg S."/>
            <person name="Frueling A."/>
            <person name="Brambilla E."/>
            <person name="Klenk H.-P."/>
            <person name="Eisen J.A."/>
        </authorList>
    </citation>
    <scope>NUCLEOTIDE SEQUENCE</scope>
    <source>
        <strain>DSM 1100</strain>
    </source>
</reference>
<sequence length="200" mass="21792">MKDLIFRYGLLSLLFCLTCGLRAEAQNLSRTSFDLSIGLHSFFLPGIGAKFSAPKPIVMLGLYRGLGEKQTVQAGVTLGYSRNAHQGDGLFAQTQIRYEPTLGKSLQPSIGTGIGYQWAYHPSAPREWNGEAWVHGKKFKGVVQVPLRLALGFKGINAGHGQFTPYVAYQTNLLMGYSPDLSPLPVTALVGGFKFSPNLK</sequence>
<dbReference type="HOGENOM" id="CLU_1364613_0_0_10"/>
<keyword evidence="2" id="KW-1185">Reference proteome</keyword>
<dbReference type="RefSeq" id="WP_013763932.1">
    <property type="nucleotide sequence ID" value="NC_015510.1"/>
</dbReference>
<gene>
    <name evidence="1" type="ordered locus">Halhy_1485</name>
</gene>
<dbReference type="KEGG" id="hhy:Halhy_1485"/>
<evidence type="ECO:0000313" key="2">
    <source>
        <dbReference type="Proteomes" id="UP000008461"/>
    </source>
</evidence>
<protein>
    <recommendedName>
        <fullName evidence="3">Outer membrane protein beta-barrel domain-containing protein</fullName>
    </recommendedName>
</protein>
<name>F4KYD7_HALH1</name>
<proteinExistence type="predicted"/>
<reference evidence="1 2" key="1">
    <citation type="journal article" date="2011" name="Stand. Genomic Sci.">
        <title>Complete genome sequence of Haliscomenobacter hydrossis type strain (O).</title>
        <authorList>
            <consortium name="US DOE Joint Genome Institute (JGI-PGF)"/>
            <person name="Daligault H."/>
            <person name="Lapidus A."/>
            <person name="Zeytun A."/>
            <person name="Nolan M."/>
            <person name="Lucas S."/>
            <person name="Del Rio T.G."/>
            <person name="Tice H."/>
            <person name="Cheng J.F."/>
            <person name="Tapia R."/>
            <person name="Han C."/>
            <person name="Goodwin L."/>
            <person name="Pitluck S."/>
            <person name="Liolios K."/>
            <person name="Pagani I."/>
            <person name="Ivanova N."/>
            <person name="Huntemann M."/>
            <person name="Mavromatis K."/>
            <person name="Mikhailova N."/>
            <person name="Pati A."/>
            <person name="Chen A."/>
            <person name="Palaniappan K."/>
            <person name="Land M."/>
            <person name="Hauser L."/>
            <person name="Brambilla E.M."/>
            <person name="Rohde M."/>
            <person name="Verbarg S."/>
            <person name="Goker M."/>
            <person name="Bristow J."/>
            <person name="Eisen J.A."/>
            <person name="Markowitz V."/>
            <person name="Hugenholtz P."/>
            <person name="Kyrpides N.C."/>
            <person name="Klenk H.P."/>
            <person name="Woyke T."/>
        </authorList>
    </citation>
    <scope>NUCLEOTIDE SEQUENCE [LARGE SCALE GENOMIC DNA]</scope>
    <source>
        <strain evidence="2">ATCC 27775 / DSM 1100 / LMG 10767 / O</strain>
    </source>
</reference>
<dbReference type="AlphaFoldDB" id="F4KYD7"/>
<accession>F4KYD7</accession>
<organism evidence="1 2">
    <name type="scientific">Haliscomenobacter hydrossis (strain ATCC 27775 / DSM 1100 / LMG 10767 / O)</name>
    <dbReference type="NCBI Taxonomy" id="760192"/>
    <lineage>
        <taxon>Bacteria</taxon>
        <taxon>Pseudomonadati</taxon>
        <taxon>Bacteroidota</taxon>
        <taxon>Saprospiria</taxon>
        <taxon>Saprospirales</taxon>
        <taxon>Haliscomenobacteraceae</taxon>
        <taxon>Haliscomenobacter</taxon>
    </lineage>
</organism>
<dbReference type="EMBL" id="CP002691">
    <property type="protein sequence ID" value="AEE49378.1"/>
    <property type="molecule type" value="Genomic_DNA"/>
</dbReference>
<dbReference type="OrthoDB" id="821990at2"/>
<dbReference type="Proteomes" id="UP000008461">
    <property type="component" value="Chromosome"/>
</dbReference>
<evidence type="ECO:0008006" key="3">
    <source>
        <dbReference type="Google" id="ProtNLM"/>
    </source>
</evidence>
<dbReference type="STRING" id="760192.Halhy_1485"/>